<feature type="non-terminal residue" evidence="3">
    <location>
        <position position="1"/>
    </location>
</feature>
<feature type="compositionally biased region" description="Polar residues" evidence="1">
    <location>
        <begin position="145"/>
        <end position="157"/>
    </location>
</feature>
<comment type="caution">
    <text evidence="3">The sequence shown here is derived from an EMBL/GenBank/DDBJ whole genome shotgun (WGS) entry which is preliminary data.</text>
</comment>
<protein>
    <recommendedName>
        <fullName evidence="5">Secreted ookinete protein</fullName>
    </recommendedName>
</protein>
<keyword evidence="4" id="KW-1185">Reference proteome</keyword>
<proteinExistence type="predicted"/>
<evidence type="ECO:0000256" key="1">
    <source>
        <dbReference type="SAM" id="MobiDB-lite"/>
    </source>
</evidence>
<evidence type="ECO:0000313" key="4">
    <source>
        <dbReference type="Proteomes" id="UP000605970"/>
    </source>
</evidence>
<feature type="region of interest" description="Disordered" evidence="1">
    <location>
        <begin position="52"/>
        <end position="157"/>
    </location>
</feature>
<dbReference type="AlphaFoldDB" id="A0A8S9ZII0"/>
<sequence length="157" mass="18139">MFYFCQLMIPFILLGYSLFTANFSIAEHSKIDELTNKSSINLLNNNDNDETLFSTENHNKNFEASEIRPKRDEDDDTPLHDDEEIEKSDISLFNTSSSENSKEKNTNNKRSIISNSSEKNHQKHKRQAEKNESESNDDVEEENKQINSPTIMTTEIS</sequence>
<evidence type="ECO:0000256" key="2">
    <source>
        <dbReference type="SAM" id="SignalP"/>
    </source>
</evidence>
<evidence type="ECO:0000313" key="3">
    <source>
        <dbReference type="EMBL" id="KAF7633011.1"/>
    </source>
</evidence>
<accession>A0A8S9ZII0</accession>
<evidence type="ECO:0008006" key="5">
    <source>
        <dbReference type="Google" id="ProtNLM"/>
    </source>
</evidence>
<name>A0A8S9ZII0_9BILA</name>
<feature type="compositionally biased region" description="Basic and acidic residues" evidence="1">
    <location>
        <begin position="57"/>
        <end position="80"/>
    </location>
</feature>
<feature type="signal peptide" evidence="2">
    <location>
        <begin position="1"/>
        <end position="26"/>
    </location>
</feature>
<organism evidence="3 4">
    <name type="scientific">Meloidogyne graminicola</name>
    <dbReference type="NCBI Taxonomy" id="189291"/>
    <lineage>
        <taxon>Eukaryota</taxon>
        <taxon>Metazoa</taxon>
        <taxon>Ecdysozoa</taxon>
        <taxon>Nematoda</taxon>
        <taxon>Chromadorea</taxon>
        <taxon>Rhabditida</taxon>
        <taxon>Tylenchina</taxon>
        <taxon>Tylenchomorpha</taxon>
        <taxon>Tylenchoidea</taxon>
        <taxon>Meloidogynidae</taxon>
        <taxon>Meloidogyninae</taxon>
        <taxon>Meloidogyne</taxon>
    </lineage>
</organism>
<keyword evidence="2" id="KW-0732">Signal</keyword>
<reference evidence="3" key="1">
    <citation type="journal article" date="2020" name="Ecol. Evol.">
        <title>Genome structure and content of the rice root-knot nematode (Meloidogyne graminicola).</title>
        <authorList>
            <person name="Phan N.T."/>
            <person name="Danchin E.G.J."/>
            <person name="Klopp C."/>
            <person name="Perfus-Barbeoch L."/>
            <person name="Kozlowski D.K."/>
            <person name="Koutsovoulos G.D."/>
            <person name="Lopez-Roques C."/>
            <person name="Bouchez O."/>
            <person name="Zahm M."/>
            <person name="Besnard G."/>
            <person name="Bellafiore S."/>
        </authorList>
    </citation>
    <scope>NUCLEOTIDE SEQUENCE</scope>
    <source>
        <strain evidence="3">VN-18</strain>
    </source>
</reference>
<gene>
    <name evidence="3" type="ORF">Mgra_00007594</name>
</gene>
<feature type="chain" id="PRO_5035856029" description="Secreted ookinete protein" evidence="2">
    <location>
        <begin position="27"/>
        <end position="157"/>
    </location>
</feature>
<dbReference type="EMBL" id="JABEBT010000087">
    <property type="protein sequence ID" value="KAF7633011.1"/>
    <property type="molecule type" value="Genomic_DNA"/>
</dbReference>
<dbReference type="Proteomes" id="UP000605970">
    <property type="component" value="Unassembled WGS sequence"/>
</dbReference>